<reference evidence="2" key="1">
    <citation type="submission" date="2016-12" db="EMBL/GenBank/DDBJ databases">
        <authorList>
            <person name="Varghese N."/>
            <person name="Submissions S."/>
        </authorList>
    </citation>
    <scope>NUCLEOTIDE SEQUENCE [LARGE SCALE GENOMIC DNA]</scope>
    <source>
        <strain evidence="2">DSM 13020</strain>
    </source>
</reference>
<gene>
    <name evidence="1" type="ORF">SAMN02745226_01655</name>
</gene>
<organism evidence="1 2">
    <name type="scientific">Fervidobacterium gondwanense DSM 13020</name>
    <dbReference type="NCBI Taxonomy" id="1121883"/>
    <lineage>
        <taxon>Bacteria</taxon>
        <taxon>Thermotogati</taxon>
        <taxon>Thermotogota</taxon>
        <taxon>Thermotogae</taxon>
        <taxon>Thermotogales</taxon>
        <taxon>Fervidobacteriaceae</taxon>
        <taxon>Fervidobacterium</taxon>
    </lineage>
</organism>
<keyword evidence="2" id="KW-1185">Reference proteome</keyword>
<dbReference type="OrthoDB" id="43790at2"/>
<sequence>MLEIYVEWDFKKPVLINDEEITKIKEKIGERAASVSHILSKKYYLHESGYYILGKSYMRIRILTNRVGSVMKNLVNLRLGGATLLNFRAKEIQPRTEGFIIAPETFGELNYDTFISFIEDYYFNLADKIFNEEECEKKLIPVITPYEEKIYRVQLFGDEKMIELFNIIGLIDSENQRFLYHKRDLKELRKLAGKLYTQTQIQHTE</sequence>
<dbReference type="STRING" id="1121883.SAMN02745226_01655"/>
<dbReference type="EMBL" id="FRDJ01000010">
    <property type="protein sequence ID" value="SHN66562.1"/>
    <property type="molecule type" value="Genomic_DNA"/>
</dbReference>
<dbReference type="Proteomes" id="UP000184207">
    <property type="component" value="Unassembled WGS sequence"/>
</dbReference>
<evidence type="ECO:0000313" key="1">
    <source>
        <dbReference type="EMBL" id="SHN66562.1"/>
    </source>
</evidence>
<evidence type="ECO:0000313" key="2">
    <source>
        <dbReference type="Proteomes" id="UP000184207"/>
    </source>
</evidence>
<proteinExistence type="predicted"/>
<accession>A0A1M7T7E3</accession>
<name>A0A1M7T7E3_FERGO</name>
<dbReference type="RefSeq" id="WP_072760368.1">
    <property type="nucleotide sequence ID" value="NZ_FRDJ01000010.1"/>
</dbReference>
<dbReference type="AlphaFoldDB" id="A0A1M7T7E3"/>
<protein>
    <submittedName>
        <fullName evidence="1">Uncharacterized protein</fullName>
    </submittedName>
</protein>